<evidence type="ECO:0000256" key="1">
    <source>
        <dbReference type="SAM" id="MobiDB-lite"/>
    </source>
</evidence>
<dbReference type="RefSeq" id="XP_039139619.1">
    <property type="nucleotide sequence ID" value="XM_039283685.1"/>
</dbReference>
<dbReference type="Proteomes" id="UP001515500">
    <property type="component" value="Chromosome 15"/>
</dbReference>
<gene>
    <name evidence="3" type="primary">LOC120276944</name>
</gene>
<protein>
    <submittedName>
        <fullName evidence="3">Small cysteine and glycine repeat-containing protein 2-like</fullName>
    </submittedName>
</protein>
<accession>A0AB40CN67</accession>
<proteinExistence type="predicted"/>
<sequence length="143" mass="15225">MHHRIITSSSQEQDQEEQNMAEKEKPASTALTPKKPTKPELPPVPDCCAQPSYQWLCASKKCASCGTVTMLTMQYCLPPSPPPLPGHACCSGCAQLRICQSHCGCGCGCGCGQTKPCQRRCGGGCAQSKPCRSSCGCGQYHKT</sequence>
<dbReference type="GeneID" id="120276944"/>
<reference evidence="3" key="1">
    <citation type="submission" date="2025-08" db="UniProtKB">
        <authorList>
            <consortium name="RefSeq"/>
        </authorList>
    </citation>
    <scope>IDENTIFICATION</scope>
</reference>
<keyword evidence="2" id="KW-1185">Reference proteome</keyword>
<evidence type="ECO:0000313" key="3">
    <source>
        <dbReference type="RefSeq" id="XP_039139619.1"/>
    </source>
</evidence>
<name>A0AB40CN67_DIOCR</name>
<evidence type="ECO:0000313" key="2">
    <source>
        <dbReference type="Proteomes" id="UP001515500"/>
    </source>
</evidence>
<organism evidence="2 3">
    <name type="scientific">Dioscorea cayennensis subsp. rotundata</name>
    <name type="common">White Guinea yam</name>
    <name type="synonym">Dioscorea rotundata</name>
    <dbReference type="NCBI Taxonomy" id="55577"/>
    <lineage>
        <taxon>Eukaryota</taxon>
        <taxon>Viridiplantae</taxon>
        <taxon>Streptophyta</taxon>
        <taxon>Embryophyta</taxon>
        <taxon>Tracheophyta</taxon>
        <taxon>Spermatophyta</taxon>
        <taxon>Magnoliopsida</taxon>
        <taxon>Liliopsida</taxon>
        <taxon>Dioscoreales</taxon>
        <taxon>Dioscoreaceae</taxon>
        <taxon>Dioscorea</taxon>
    </lineage>
</organism>
<dbReference type="AlphaFoldDB" id="A0AB40CN67"/>
<feature type="region of interest" description="Disordered" evidence="1">
    <location>
        <begin position="1"/>
        <end position="43"/>
    </location>
</feature>